<feature type="binding site" evidence="7">
    <location>
        <position position="110"/>
    </location>
    <ligand>
        <name>Zn(2+)</name>
        <dbReference type="ChEBI" id="CHEBI:29105"/>
        <note>catalytic</note>
    </ligand>
</feature>
<evidence type="ECO:0000313" key="8">
    <source>
        <dbReference type="EMBL" id="TKJ37606.1"/>
    </source>
</evidence>
<dbReference type="GO" id="GO:0005737">
    <property type="term" value="C:cytoplasm"/>
    <property type="evidence" value="ECO:0007669"/>
    <property type="project" value="UniProtKB-SubCell"/>
</dbReference>
<dbReference type="InterPro" id="IPR002036">
    <property type="entry name" value="YbeY"/>
</dbReference>
<dbReference type="Proteomes" id="UP000319619">
    <property type="component" value="Unassembled WGS sequence"/>
</dbReference>
<evidence type="ECO:0000313" key="9">
    <source>
        <dbReference type="Proteomes" id="UP000319619"/>
    </source>
</evidence>
<dbReference type="SUPFAM" id="SSF55486">
    <property type="entry name" value="Metalloproteases ('zincins'), catalytic domain"/>
    <property type="match status" value="1"/>
</dbReference>
<accession>A0A532URM1</accession>
<evidence type="ECO:0000256" key="3">
    <source>
        <dbReference type="ARBA" id="ARBA00022723"/>
    </source>
</evidence>
<dbReference type="EC" id="3.1.-.-" evidence="7"/>
<dbReference type="HAMAP" id="MF_00009">
    <property type="entry name" value="Endoribonucl_YbeY"/>
    <property type="match status" value="1"/>
</dbReference>
<dbReference type="NCBIfam" id="TIGR00043">
    <property type="entry name" value="rRNA maturation RNase YbeY"/>
    <property type="match status" value="1"/>
</dbReference>
<keyword evidence="6 7" id="KW-0862">Zinc</keyword>
<comment type="cofactor">
    <cofactor evidence="7">
        <name>Zn(2+)</name>
        <dbReference type="ChEBI" id="CHEBI:29105"/>
    </cofactor>
    <text evidence="7">Binds 1 zinc ion.</text>
</comment>
<keyword evidence="7" id="KW-0698">rRNA processing</keyword>
<dbReference type="PANTHER" id="PTHR46986:SF1">
    <property type="entry name" value="ENDORIBONUCLEASE YBEY, CHLOROPLASTIC"/>
    <property type="match status" value="1"/>
</dbReference>
<keyword evidence="4 7" id="KW-0255">Endonuclease</keyword>
<comment type="subcellular location">
    <subcellularLocation>
        <location evidence="7">Cytoplasm</location>
    </subcellularLocation>
</comment>
<name>A0A532URM1_UNCL8</name>
<feature type="binding site" evidence="7">
    <location>
        <position position="106"/>
    </location>
    <ligand>
        <name>Zn(2+)</name>
        <dbReference type="ChEBI" id="CHEBI:29105"/>
        <note>catalytic</note>
    </ligand>
</feature>
<proteinExistence type="inferred from homology"/>
<dbReference type="Gene3D" id="3.40.390.30">
    <property type="entry name" value="Metalloproteases ('zincins'), catalytic domain"/>
    <property type="match status" value="1"/>
</dbReference>
<keyword evidence="7" id="KW-0690">Ribosome biogenesis</keyword>
<evidence type="ECO:0000256" key="7">
    <source>
        <dbReference type="HAMAP-Rule" id="MF_00009"/>
    </source>
</evidence>
<dbReference type="GO" id="GO:0004521">
    <property type="term" value="F:RNA endonuclease activity"/>
    <property type="evidence" value="ECO:0007669"/>
    <property type="project" value="UniProtKB-UniRule"/>
</dbReference>
<dbReference type="GO" id="GO:0004222">
    <property type="term" value="F:metalloendopeptidase activity"/>
    <property type="evidence" value="ECO:0007669"/>
    <property type="project" value="InterPro"/>
</dbReference>
<evidence type="ECO:0000256" key="5">
    <source>
        <dbReference type="ARBA" id="ARBA00022801"/>
    </source>
</evidence>
<evidence type="ECO:0000256" key="2">
    <source>
        <dbReference type="ARBA" id="ARBA00022722"/>
    </source>
</evidence>
<keyword evidence="5 7" id="KW-0378">Hydrolase</keyword>
<keyword evidence="3 7" id="KW-0479">Metal-binding</keyword>
<comment type="function">
    <text evidence="7">Single strand-specific metallo-endoribonuclease involved in late-stage 70S ribosome quality control and in maturation of the 3' terminus of the 16S rRNA.</text>
</comment>
<reference evidence="8 9" key="1">
    <citation type="submission" date="2017-06" db="EMBL/GenBank/DDBJ databases">
        <title>Novel microbial phyla capable of carbon fixation and sulfur reduction in deep-sea sediments.</title>
        <authorList>
            <person name="Huang J."/>
            <person name="Baker B."/>
            <person name="Wang Y."/>
        </authorList>
    </citation>
    <scope>NUCLEOTIDE SEQUENCE [LARGE SCALE GENOMIC DNA]</scope>
    <source>
        <strain evidence="8">B3_LCP</strain>
    </source>
</reference>
<dbReference type="PANTHER" id="PTHR46986">
    <property type="entry name" value="ENDORIBONUCLEASE YBEY, CHLOROPLASTIC"/>
    <property type="match status" value="1"/>
</dbReference>
<gene>
    <name evidence="7 8" type="primary">ybeY</name>
    <name evidence="8" type="ORF">CEE37_13925</name>
</gene>
<comment type="similarity">
    <text evidence="1 7">Belongs to the endoribonuclease YbeY family.</text>
</comment>
<sequence length="137" mass="15432">MTSIEIFNQYPQESIDIKPLRSLIDRVLKTEKWNFHINLIIVGDSEICRLNRLFLSTDDVTDVIAFSSGDDDPPGGEIYLSLDQAKIQAEEASESLLKAASRLTVHGILHLGGWDDVTDSDRDRMLKHGEVYLSGMR</sequence>
<dbReference type="EMBL" id="NJBN01000012">
    <property type="protein sequence ID" value="TKJ37606.1"/>
    <property type="molecule type" value="Genomic_DNA"/>
</dbReference>
<dbReference type="GO" id="GO:0008270">
    <property type="term" value="F:zinc ion binding"/>
    <property type="evidence" value="ECO:0007669"/>
    <property type="project" value="UniProtKB-UniRule"/>
</dbReference>
<evidence type="ECO:0000256" key="6">
    <source>
        <dbReference type="ARBA" id="ARBA00022833"/>
    </source>
</evidence>
<keyword evidence="7" id="KW-0963">Cytoplasm</keyword>
<dbReference type="Pfam" id="PF02130">
    <property type="entry name" value="YbeY"/>
    <property type="match status" value="1"/>
</dbReference>
<dbReference type="GO" id="GO:0006364">
    <property type="term" value="P:rRNA processing"/>
    <property type="evidence" value="ECO:0007669"/>
    <property type="project" value="UniProtKB-UniRule"/>
</dbReference>
<dbReference type="AlphaFoldDB" id="A0A532URM1"/>
<feature type="binding site" evidence="7">
    <location>
        <position position="116"/>
    </location>
    <ligand>
        <name>Zn(2+)</name>
        <dbReference type="ChEBI" id="CHEBI:29105"/>
        <note>catalytic</note>
    </ligand>
</feature>
<protein>
    <recommendedName>
        <fullName evidence="7">Endoribonuclease YbeY</fullName>
        <ecNumber evidence="7">3.1.-.-</ecNumber>
    </recommendedName>
</protein>
<organism evidence="8 9">
    <name type="scientific">candidate division LCP-89 bacterium B3_LCP</name>
    <dbReference type="NCBI Taxonomy" id="2012998"/>
    <lineage>
        <taxon>Bacteria</taxon>
        <taxon>Pseudomonadati</taxon>
        <taxon>Bacteria division LCP-89</taxon>
    </lineage>
</organism>
<dbReference type="InterPro" id="IPR023091">
    <property type="entry name" value="MetalPrtase_cat_dom_sf_prd"/>
</dbReference>
<evidence type="ECO:0000256" key="4">
    <source>
        <dbReference type="ARBA" id="ARBA00022759"/>
    </source>
</evidence>
<evidence type="ECO:0000256" key="1">
    <source>
        <dbReference type="ARBA" id="ARBA00010875"/>
    </source>
</evidence>
<keyword evidence="2 7" id="KW-0540">Nuclease</keyword>
<comment type="caution">
    <text evidence="8">The sequence shown here is derived from an EMBL/GenBank/DDBJ whole genome shotgun (WGS) entry which is preliminary data.</text>
</comment>